<name>A0ABU0JYG0_9BACL</name>
<feature type="transmembrane region" description="Helical" evidence="1">
    <location>
        <begin position="133"/>
        <end position="155"/>
    </location>
</feature>
<gene>
    <name evidence="2" type="ORF">QO000_000102</name>
</gene>
<dbReference type="EMBL" id="JAUSWM010000001">
    <property type="protein sequence ID" value="MDQ0481149.1"/>
    <property type="molecule type" value="Genomic_DNA"/>
</dbReference>
<dbReference type="Pfam" id="PF10011">
    <property type="entry name" value="DUF2254"/>
    <property type="match status" value="1"/>
</dbReference>
<proteinExistence type="predicted"/>
<keyword evidence="3" id="KW-1185">Reference proteome</keyword>
<keyword evidence="1" id="KW-0472">Membrane</keyword>
<organism evidence="2 3">
    <name type="scientific">Guptibacillus hwajinpoensis</name>
    <dbReference type="NCBI Taxonomy" id="208199"/>
    <lineage>
        <taxon>Bacteria</taxon>
        <taxon>Bacillati</taxon>
        <taxon>Bacillota</taxon>
        <taxon>Bacilli</taxon>
        <taxon>Bacillales</taxon>
        <taxon>Guptibacillaceae</taxon>
        <taxon>Guptibacillus</taxon>
    </lineage>
</organism>
<evidence type="ECO:0000256" key="1">
    <source>
        <dbReference type="SAM" id="Phobius"/>
    </source>
</evidence>
<reference evidence="2" key="1">
    <citation type="submission" date="2023-07" db="EMBL/GenBank/DDBJ databases">
        <title>Genomic Encyclopedia of Type Strains, Phase IV (KMG-IV): sequencing the most valuable type-strain genomes for metagenomic binning, comparative biology and taxonomic classification.</title>
        <authorList>
            <person name="Goeker M."/>
        </authorList>
    </citation>
    <scope>NUCLEOTIDE SEQUENCE [LARGE SCALE GENOMIC DNA]</scope>
    <source>
        <strain evidence="2">JSM 076093</strain>
    </source>
</reference>
<evidence type="ECO:0000313" key="2">
    <source>
        <dbReference type="EMBL" id="MDQ0481149.1"/>
    </source>
</evidence>
<sequence>MNFSKTSINLRNSFWFLPVVYGLISLVVVALSTWMDLMYVSQLQGQLPKLFLSTEKVAQSLYGPLVTAILTMTTISFSSIMVVLTTYSSQFSPRVLQDFISDRFTQHVLGVFVAGFVFALVNLLLLTGKDSRIIVSPLLTVIVAITCLFIFILFIHHSAAFVQVNNLIEKIARKSLSLVDNKSELHEGETFEKWDSWEQKELKENEGRPIYSKKMGYIQFIPYKKLIQIATQTDSVVRIDADVGRYVNPGTKLATVWSADSSSFSESNIVNSIAIGTERINEQDLEFSIQKLVEIALRAISPSVNDPHTAINCTNRIGTILSKIGYTYQPKEAFFDEKRNLRVLTEPKPFFQYLYKSFYQIRHYGQDDVAMLNGILDALILTADGQKKEIKQDVQKFHSYVMNSIDLDNFPDLDRELLQHTSDELNRICKL</sequence>
<dbReference type="GeneID" id="301327435"/>
<feature type="transmembrane region" description="Helical" evidence="1">
    <location>
        <begin position="61"/>
        <end position="84"/>
    </location>
</feature>
<feature type="transmembrane region" description="Helical" evidence="1">
    <location>
        <begin position="20"/>
        <end position="40"/>
    </location>
</feature>
<dbReference type="Proteomes" id="UP001226720">
    <property type="component" value="Unassembled WGS sequence"/>
</dbReference>
<keyword evidence="1" id="KW-1133">Transmembrane helix</keyword>
<comment type="caution">
    <text evidence="2">The sequence shown here is derived from an EMBL/GenBank/DDBJ whole genome shotgun (WGS) entry which is preliminary data.</text>
</comment>
<dbReference type="InterPro" id="IPR018723">
    <property type="entry name" value="DUF2254_membrane"/>
</dbReference>
<dbReference type="RefSeq" id="WP_301551877.1">
    <property type="nucleotide sequence ID" value="NZ_JAQRMZ010000005.1"/>
</dbReference>
<evidence type="ECO:0000313" key="3">
    <source>
        <dbReference type="Proteomes" id="UP001226720"/>
    </source>
</evidence>
<keyword evidence="1" id="KW-0812">Transmembrane</keyword>
<protein>
    <submittedName>
        <fullName evidence="2">Membrane protein</fullName>
    </submittedName>
</protein>
<feature type="transmembrane region" description="Helical" evidence="1">
    <location>
        <begin position="104"/>
        <end position="126"/>
    </location>
</feature>
<accession>A0ABU0JYG0</accession>